<sequence length="413" mass="45915">MADPQGDGGVDLNHNPETISALHVKSVKEAAELANYLPLNWDVLPKLPFYGPFVGYNTQWYRASIAIAVLSARSRAQRVLTQDEMQALANVTARMTKRLTYEFPLLAGVVFALERRTRGVFGFPFYTPGPTFSPDHFPNKYRPLLTGSSARTMFHGLRFGAYTAATHFVLKMGFLVWASSLQLVEFGSDPKLAAVRESMKQNRDKYNELEKQARGELRENEFAGRHGPVLARKTAASGDENGEGTARDYMRISRETPQQQQQQWSQQQSQQQPQSQSYDDGYADSFAGSQDDFDDASPIAPSVRRQESSRPTGGPGASWERLRHPGAPGQKPVAISQAPQGQYGWEALRNGQAPPQQPKPAPSSSDSSQQTTGDYTISTADEEKAFAQNQAQKDFDAMLEKERKGESESSRRW</sequence>
<reference evidence="2 3" key="1">
    <citation type="submission" date="2024-01" db="EMBL/GenBank/DDBJ databases">
        <authorList>
            <person name="Allen C."/>
            <person name="Tagirdzhanova G."/>
        </authorList>
    </citation>
    <scope>NUCLEOTIDE SEQUENCE [LARGE SCALE GENOMIC DNA]</scope>
</reference>
<name>A0ABP0C0Z7_9PEZI</name>
<evidence type="ECO:0008006" key="4">
    <source>
        <dbReference type="Google" id="ProtNLM"/>
    </source>
</evidence>
<organism evidence="2 3">
    <name type="scientific">Sporothrix bragantina</name>
    <dbReference type="NCBI Taxonomy" id="671064"/>
    <lineage>
        <taxon>Eukaryota</taxon>
        <taxon>Fungi</taxon>
        <taxon>Dikarya</taxon>
        <taxon>Ascomycota</taxon>
        <taxon>Pezizomycotina</taxon>
        <taxon>Sordariomycetes</taxon>
        <taxon>Sordariomycetidae</taxon>
        <taxon>Ophiostomatales</taxon>
        <taxon>Ophiostomataceae</taxon>
        <taxon>Sporothrix</taxon>
    </lineage>
</organism>
<evidence type="ECO:0000313" key="2">
    <source>
        <dbReference type="EMBL" id="CAK7225667.1"/>
    </source>
</evidence>
<feature type="compositionally biased region" description="Basic and acidic residues" evidence="1">
    <location>
        <begin position="245"/>
        <end position="254"/>
    </location>
</feature>
<accession>A0ABP0C0Z7</accession>
<feature type="compositionally biased region" description="Low complexity" evidence="1">
    <location>
        <begin position="258"/>
        <end position="277"/>
    </location>
</feature>
<proteinExistence type="predicted"/>
<dbReference type="EMBL" id="CAWUHC010000055">
    <property type="protein sequence ID" value="CAK7225667.1"/>
    <property type="molecule type" value="Genomic_DNA"/>
</dbReference>
<keyword evidence="3" id="KW-1185">Reference proteome</keyword>
<comment type="caution">
    <text evidence="2">The sequence shown here is derived from an EMBL/GenBank/DDBJ whole genome shotgun (WGS) entry which is preliminary data.</text>
</comment>
<feature type="compositionally biased region" description="Basic and acidic residues" evidence="1">
    <location>
        <begin position="393"/>
        <end position="413"/>
    </location>
</feature>
<evidence type="ECO:0000256" key="1">
    <source>
        <dbReference type="SAM" id="MobiDB-lite"/>
    </source>
</evidence>
<feature type="compositionally biased region" description="Basic and acidic residues" evidence="1">
    <location>
        <begin position="212"/>
        <end position="224"/>
    </location>
</feature>
<protein>
    <recommendedName>
        <fullName evidence="4">Endo-1,3(4)-beta-glucanase</fullName>
    </recommendedName>
</protein>
<evidence type="ECO:0000313" key="3">
    <source>
        <dbReference type="Proteomes" id="UP001642406"/>
    </source>
</evidence>
<dbReference type="Proteomes" id="UP001642406">
    <property type="component" value="Unassembled WGS sequence"/>
</dbReference>
<feature type="region of interest" description="Disordered" evidence="1">
    <location>
        <begin position="212"/>
        <end position="413"/>
    </location>
</feature>
<gene>
    <name evidence="2" type="ORF">SBRCBS47491_005967</name>
</gene>